<evidence type="ECO:0000259" key="2">
    <source>
        <dbReference type="PROSITE" id="PS50157"/>
    </source>
</evidence>
<protein>
    <recommendedName>
        <fullName evidence="2">C2H2-type domain-containing protein</fullName>
    </recommendedName>
</protein>
<evidence type="ECO:0000313" key="4">
    <source>
        <dbReference type="Proteomes" id="UP000759131"/>
    </source>
</evidence>
<dbReference type="Proteomes" id="UP000759131">
    <property type="component" value="Unassembled WGS sequence"/>
</dbReference>
<dbReference type="GO" id="GO:0008270">
    <property type="term" value="F:zinc ion binding"/>
    <property type="evidence" value="ECO:0007669"/>
    <property type="project" value="UniProtKB-KW"/>
</dbReference>
<name>A0A7R9QAR4_9ACAR</name>
<feature type="domain" description="C2H2-type" evidence="2">
    <location>
        <begin position="90"/>
        <end position="120"/>
    </location>
</feature>
<dbReference type="Pfam" id="PF00096">
    <property type="entry name" value="zf-C2H2"/>
    <property type="match status" value="2"/>
</dbReference>
<dbReference type="GO" id="GO:0003712">
    <property type="term" value="F:transcription coregulator activity"/>
    <property type="evidence" value="ECO:0007669"/>
    <property type="project" value="TreeGrafter"/>
</dbReference>
<dbReference type="InterPro" id="IPR051061">
    <property type="entry name" value="Zinc_finger_trans_reg"/>
</dbReference>
<keyword evidence="1" id="KW-0479">Metal-binding</keyword>
<keyword evidence="4" id="KW-1185">Reference proteome</keyword>
<organism evidence="3">
    <name type="scientific">Medioppia subpectinata</name>
    <dbReference type="NCBI Taxonomy" id="1979941"/>
    <lineage>
        <taxon>Eukaryota</taxon>
        <taxon>Metazoa</taxon>
        <taxon>Ecdysozoa</taxon>
        <taxon>Arthropoda</taxon>
        <taxon>Chelicerata</taxon>
        <taxon>Arachnida</taxon>
        <taxon>Acari</taxon>
        <taxon>Acariformes</taxon>
        <taxon>Sarcoptiformes</taxon>
        <taxon>Oribatida</taxon>
        <taxon>Brachypylina</taxon>
        <taxon>Oppioidea</taxon>
        <taxon>Oppiidae</taxon>
        <taxon>Medioppia</taxon>
    </lineage>
</organism>
<dbReference type="SUPFAM" id="SSF57667">
    <property type="entry name" value="beta-beta-alpha zinc fingers"/>
    <property type="match status" value="1"/>
</dbReference>
<sequence>MTNKLSADNPLPTTGQTVVDLPPTHVCRIDGCGLEFTIEYTLIAHQRAVHKTTAPTVHFGYDTSGVGGSDSAVGLAAGSPKPKRKGNPFYKCSECYETFDTKADLKSHWRDLTAHLTGGPPAGALHWSAAPFKPYDCLNDGCGQLYVTLQALKIHRRSVHSAPTKQYGCDGCTKTYYTKHMLEKHWLTVHSAVTDVLQASNESVVMDTTVADDRPVETTTVLPVHSITVTINPNNSAINSDREVIDVMTKRYDCLNAGCGQTFTTKRAIRIHQLFDHSDVGGQYWYDYCTKTYDGNKQRLTVHSAATHVNFPSVSMDTTVAAD</sequence>
<dbReference type="PROSITE" id="PS00028">
    <property type="entry name" value="ZINC_FINGER_C2H2_1"/>
    <property type="match status" value="4"/>
</dbReference>
<dbReference type="SMART" id="SM00355">
    <property type="entry name" value="ZnF_C2H2"/>
    <property type="match status" value="5"/>
</dbReference>
<evidence type="ECO:0000256" key="1">
    <source>
        <dbReference type="PROSITE-ProRule" id="PRU00042"/>
    </source>
</evidence>
<reference evidence="3" key="1">
    <citation type="submission" date="2020-11" db="EMBL/GenBank/DDBJ databases">
        <authorList>
            <person name="Tran Van P."/>
        </authorList>
    </citation>
    <scope>NUCLEOTIDE SEQUENCE</scope>
</reference>
<dbReference type="PANTHER" id="PTHR46179">
    <property type="entry name" value="ZINC FINGER PROTEIN"/>
    <property type="match status" value="1"/>
</dbReference>
<dbReference type="EMBL" id="CAJPIZ010021036">
    <property type="protein sequence ID" value="CAG2117495.1"/>
    <property type="molecule type" value="Genomic_DNA"/>
</dbReference>
<accession>A0A7R9QAR4</accession>
<dbReference type="InterPro" id="IPR036236">
    <property type="entry name" value="Znf_C2H2_sf"/>
</dbReference>
<dbReference type="PANTHER" id="PTHR46179:SF26">
    <property type="entry name" value="ZINC FINGER PROTEIN 423 HOMOLOG"/>
    <property type="match status" value="1"/>
</dbReference>
<dbReference type="InterPro" id="IPR013087">
    <property type="entry name" value="Znf_C2H2_type"/>
</dbReference>
<dbReference type="PROSITE" id="PS50157">
    <property type="entry name" value="ZINC_FINGER_C2H2_2"/>
    <property type="match status" value="5"/>
</dbReference>
<gene>
    <name evidence="3" type="ORF">OSB1V03_LOCUS17448</name>
</gene>
<feature type="domain" description="C2H2-type" evidence="2">
    <location>
        <begin position="25"/>
        <end position="55"/>
    </location>
</feature>
<proteinExistence type="predicted"/>
<feature type="domain" description="C2H2-type" evidence="2">
    <location>
        <begin position="167"/>
        <end position="195"/>
    </location>
</feature>
<evidence type="ECO:0000313" key="3">
    <source>
        <dbReference type="EMBL" id="CAD7638583.1"/>
    </source>
</evidence>
<feature type="domain" description="C2H2-type" evidence="2">
    <location>
        <begin position="135"/>
        <end position="165"/>
    </location>
</feature>
<feature type="domain" description="C2H2-type" evidence="2">
    <location>
        <begin position="252"/>
        <end position="278"/>
    </location>
</feature>
<dbReference type="GO" id="GO:0005634">
    <property type="term" value="C:nucleus"/>
    <property type="evidence" value="ECO:0007669"/>
    <property type="project" value="TreeGrafter"/>
</dbReference>
<dbReference type="GO" id="GO:0006357">
    <property type="term" value="P:regulation of transcription by RNA polymerase II"/>
    <property type="evidence" value="ECO:0007669"/>
    <property type="project" value="TreeGrafter"/>
</dbReference>
<dbReference type="Gene3D" id="3.30.160.60">
    <property type="entry name" value="Classic Zinc Finger"/>
    <property type="match status" value="2"/>
</dbReference>
<dbReference type="EMBL" id="OC875611">
    <property type="protein sequence ID" value="CAD7638583.1"/>
    <property type="molecule type" value="Genomic_DNA"/>
</dbReference>
<keyword evidence="1" id="KW-0863">Zinc-finger</keyword>
<keyword evidence="1" id="KW-0862">Zinc</keyword>
<dbReference type="AlphaFoldDB" id="A0A7R9QAR4"/>